<dbReference type="SUPFAM" id="SSF161098">
    <property type="entry name" value="MetI-like"/>
    <property type="match status" value="1"/>
</dbReference>
<dbReference type="Pfam" id="PF00528">
    <property type="entry name" value="BPD_transp_1"/>
    <property type="match status" value="1"/>
</dbReference>
<feature type="domain" description="ABC transmembrane type-1" evidence="8">
    <location>
        <begin position="71"/>
        <end position="285"/>
    </location>
</feature>
<dbReference type="InterPro" id="IPR035906">
    <property type="entry name" value="MetI-like_sf"/>
</dbReference>
<gene>
    <name evidence="9" type="ORF">HDG70_001495</name>
</gene>
<keyword evidence="9" id="KW-0762">Sugar transport</keyword>
<comment type="subcellular location">
    <subcellularLocation>
        <location evidence="1 7">Cell membrane</location>
        <topology evidence="1 7">Multi-pass membrane protein</topology>
    </subcellularLocation>
</comment>
<proteinExistence type="inferred from homology"/>
<accession>A0ABX2R9Q4</accession>
<feature type="transmembrane region" description="Helical" evidence="7">
    <location>
        <begin position="75"/>
        <end position="96"/>
    </location>
</feature>
<dbReference type="CDD" id="cd06261">
    <property type="entry name" value="TM_PBP2"/>
    <property type="match status" value="1"/>
</dbReference>
<keyword evidence="3" id="KW-1003">Cell membrane</keyword>
<name>A0ABX2R9Q4_9THEO</name>
<sequence>MSYFSRTEKKLQVFLLIPVAVVVLGVVIYPLLYTLWLSFNNVDLTHPLENGFVGVKNYFYLLKQDYFWGALGRTLYFTVVSLLIEITAGILLALLLNADFAGRNILRVLIILPWALPTIVNGALWRWIFNPEYGALNALLVKLGIINTYQSWLGKPFLALNMVILADAWKMTPLVAILLLAALQAIPRDLYEACEVDGANKWTIFREVILPYLKPTLLVVIVLRTMEAFKVFDIIYIMTRGGPANGTQVITYYAYQEAFSFLHLSKGAALSYLISLIILALAIIYSRLIKNEL</sequence>
<keyword evidence="10" id="KW-1185">Reference proteome</keyword>
<feature type="transmembrane region" description="Helical" evidence="7">
    <location>
        <begin position="12"/>
        <end position="32"/>
    </location>
</feature>
<reference evidence="9 10" key="1">
    <citation type="submission" date="2020-07" db="EMBL/GenBank/DDBJ databases">
        <title>Genomic Encyclopedia of Type Strains, Phase III (KMG-III): the genomes of soil and plant-associated and newly described type strains.</title>
        <authorList>
            <person name="Whitman W."/>
        </authorList>
    </citation>
    <scope>NUCLEOTIDE SEQUENCE [LARGE SCALE GENOMIC DNA]</scope>
    <source>
        <strain evidence="9 10">DSM 11255</strain>
    </source>
</reference>
<evidence type="ECO:0000256" key="7">
    <source>
        <dbReference type="RuleBase" id="RU363032"/>
    </source>
</evidence>
<keyword evidence="2 7" id="KW-0813">Transport</keyword>
<feature type="transmembrane region" description="Helical" evidence="7">
    <location>
        <begin position="108"/>
        <end position="128"/>
    </location>
</feature>
<evidence type="ECO:0000256" key="2">
    <source>
        <dbReference type="ARBA" id="ARBA00022448"/>
    </source>
</evidence>
<feature type="transmembrane region" description="Helical" evidence="7">
    <location>
        <begin position="157"/>
        <end position="183"/>
    </location>
</feature>
<feature type="transmembrane region" description="Helical" evidence="7">
    <location>
        <begin position="269"/>
        <end position="288"/>
    </location>
</feature>
<dbReference type="Proteomes" id="UP000604066">
    <property type="component" value="Unassembled WGS sequence"/>
</dbReference>
<keyword evidence="6 7" id="KW-0472">Membrane</keyword>
<dbReference type="EMBL" id="JACCBS010000002">
    <property type="protein sequence ID" value="NYE57780.1"/>
    <property type="molecule type" value="Genomic_DNA"/>
</dbReference>
<dbReference type="Gene3D" id="1.10.3720.10">
    <property type="entry name" value="MetI-like"/>
    <property type="match status" value="1"/>
</dbReference>
<evidence type="ECO:0000313" key="9">
    <source>
        <dbReference type="EMBL" id="NYE57780.1"/>
    </source>
</evidence>
<dbReference type="InterPro" id="IPR000515">
    <property type="entry name" value="MetI-like"/>
</dbReference>
<evidence type="ECO:0000313" key="10">
    <source>
        <dbReference type="Proteomes" id="UP000604066"/>
    </source>
</evidence>
<comment type="caution">
    <text evidence="9">The sequence shown here is derived from an EMBL/GenBank/DDBJ whole genome shotgun (WGS) entry which is preliminary data.</text>
</comment>
<evidence type="ECO:0000256" key="6">
    <source>
        <dbReference type="ARBA" id="ARBA00023136"/>
    </source>
</evidence>
<dbReference type="PANTHER" id="PTHR43005">
    <property type="entry name" value="BLR7065 PROTEIN"/>
    <property type="match status" value="1"/>
</dbReference>
<evidence type="ECO:0000256" key="1">
    <source>
        <dbReference type="ARBA" id="ARBA00004651"/>
    </source>
</evidence>
<protein>
    <submittedName>
        <fullName evidence="9">Multiple sugar transport system permease protein/N,N'-diacetylchitobiose transport system permease protein</fullName>
    </submittedName>
</protein>
<dbReference type="PANTHER" id="PTHR43005:SF1">
    <property type="entry name" value="SPERMIDINE_PUTRESCINE TRANSPORT SYSTEM PERMEASE PROTEIN"/>
    <property type="match status" value="1"/>
</dbReference>
<evidence type="ECO:0000259" key="8">
    <source>
        <dbReference type="PROSITE" id="PS50928"/>
    </source>
</evidence>
<evidence type="ECO:0000256" key="5">
    <source>
        <dbReference type="ARBA" id="ARBA00022989"/>
    </source>
</evidence>
<feature type="transmembrane region" description="Helical" evidence="7">
    <location>
        <begin position="204"/>
        <end position="223"/>
    </location>
</feature>
<dbReference type="PROSITE" id="PS50928">
    <property type="entry name" value="ABC_TM1"/>
    <property type="match status" value="1"/>
</dbReference>
<evidence type="ECO:0000256" key="3">
    <source>
        <dbReference type="ARBA" id="ARBA00022475"/>
    </source>
</evidence>
<comment type="similarity">
    <text evidence="7">Belongs to the binding-protein-dependent transport system permease family.</text>
</comment>
<keyword evidence="5 7" id="KW-1133">Transmembrane helix</keyword>
<dbReference type="RefSeq" id="WP_028051582.1">
    <property type="nucleotide sequence ID" value="NZ_ATYG01000003.1"/>
</dbReference>
<evidence type="ECO:0000256" key="4">
    <source>
        <dbReference type="ARBA" id="ARBA00022692"/>
    </source>
</evidence>
<organism evidence="9 10">
    <name type="scientific">Carboxydothermus ferrireducens DSM 11255</name>
    <dbReference type="NCBI Taxonomy" id="1119529"/>
    <lineage>
        <taxon>Bacteria</taxon>
        <taxon>Bacillati</taxon>
        <taxon>Bacillota</taxon>
        <taxon>Clostridia</taxon>
        <taxon>Thermoanaerobacterales</taxon>
        <taxon>Thermoanaerobacteraceae</taxon>
        <taxon>Carboxydothermus</taxon>
    </lineage>
</organism>
<keyword evidence="4 7" id="KW-0812">Transmembrane</keyword>